<keyword evidence="2" id="KW-1185">Reference proteome</keyword>
<protein>
    <recommendedName>
        <fullName evidence="3">Tetratricopeptide repeat protein</fullName>
    </recommendedName>
</protein>
<dbReference type="RefSeq" id="WP_252760468.1">
    <property type="nucleotide sequence ID" value="NZ_JAMXLY010000011.1"/>
</dbReference>
<gene>
    <name evidence="1" type="ORF">NG821_04500</name>
</gene>
<evidence type="ECO:0000313" key="1">
    <source>
        <dbReference type="EMBL" id="MCO6025105.1"/>
    </source>
</evidence>
<dbReference type="EMBL" id="JAMXLY010000011">
    <property type="protein sequence ID" value="MCO6025105.1"/>
    <property type="molecule type" value="Genomic_DNA"/>
</dbReference>
<evidence type="ECO:0008006" key="3">
    <source>
        <dbReference type="Google" id="ProtNLM"/>
    </source>
</evidence>
<accession>A0ABT1BWB2</accession>
<dbReference type="Gene3D" id="1.25.40.10">
    <property type="entry name" value="Tetratricopeptide repeat domain"/>
    <property type="match status" value="1"/>
</dbReference>
<dbReference type="SUPFAM" id="SSF48452">
    <property type="entry name" value="TPR-like"/>
    <property type="match status" value="1"/>
</dbReference>
<proteinExistence type="predicted"/>
<name>A0ABT1BWB2_9BACT</name>
<sequence>MGNVYGQKKDISAAKDILKSGKNLDAAQQSMEKLLADSANRQNKKIWVVLYDVLRKEYEDGNEKLYLKEQFDTTDLFMKTKRLFEVANSLDSLEMLSNKDDNGKAKFKFRDDHAAYLNMIRPNLYNGGLFFINKQNYKDAYNFLTDYINTARQPLFEKYKYSDKDRRLPIAAYWAVYCGYKMKDPMATLHHSYLALKDTAHYVYMLQYLAETYRLEGDTTRYFSTLKEGFSKYPSFPYFFPRLVDYDVKRGDYKTALATTNEALSKNPKSLIYRFTKSTLLLNTQQYKACILICDSILEETKAVPRDSLRPRRAVTGSYLNAGLAYFNQAVELDKKVSPTRQDRQRMLECYRKALPYLVHYRELVPDDKSKWGFPLYTIYLNLNMGKEFDEIDQLLEK</sequence>
<reference evidence="1 2" key="1">
    <citation type="submission" date="2022-06" db="EMBL/GenBank/DDBJ databases">
        <title>A taxonomic note on the genus Prevotella: Description of four novel genera and emended description of the genera Hallella and Xylanibacter.</title>
        <authorList>
            <person name="Hitch T.C.A."/>
        </authorList>
    </citation>
    <scope>NUCLEOTIDE SEQUENCE [LARGE SCALE GENOMIC DNA]</scope>
    <source>
        <strain evidence="1 2">DSM 100619</strain>
    </source>
</reference>
<organism evidence="1 2">
    <name type="scientific">Segatella cerevisiae</name>
    <dbReference type="NCBI Taxonomy" id="2053716"/>
    <lineage>
        <taxon>Bacteria</taxon>
        <taxon>Pseudomonadati</taxon>
        <taxon>Bacteroidota</taxon>
        <taxon>Bacteroidia</taxon>
        <taxon>Bacteroidales</taxon>
        <taxon>Prevotellaceae</taxon>
        <taxon>Segatella</taxon>
    </lineage>
</organism>
<comment type="caution">
    <text evidence="1">The sequence shown here is derived from an EMBL/GenBank/DDBJ whole genome shotgun (WGS) entry which is preliminary data.</text>
</comment>
<dbReference type="InterPro" id="IPR011990">
    <property type="entry name" value="TPR-like_helical_dom_sf"/>
</dbReference>
<evidence type="ECO:0000313" key="2">
    <source>
        <dbReference type="Proteomes" id="UP001204015"/>
    </source>
</evidence>
<dbReference type="Proteomes" id="UP001204015">
    <property type="component" value="Unassembled WGS sequence"/>
</dbReference>